<keyword evidence="3 10" id="KW-0813">Transport</keyword>
<feature type="transmembrane region" description="Helical" evidence="10">
    <location>
        <begin position="610"/>
        <end position="637"/>
    </location>
</feature>
<feature type="coiled-coil region" evidence="11">
    <location>
        <begin position="93"/>
        <end position="120"/>
    </location>
</feature>
<dbReference type="Proteomes" id="UP000326207">
    <property type="component" value="Unassembled WGS sequence"/>
</dbReference>
<organism evidence="15 17">
    <name type="scientific">Halosegnis rubeus</name>
    <dbReference type="NCBI Taxonomy" id="2212850"/>
    <lineage>
        <taxon>Archaea</taxon>
        <taxon>Methanobacteriati</taxon>
        <taxon>Methanobacteriota</taxon>
        <taxon>Stenosarchaea group</taxon>
        <taxon>Halobacteria</taxon>
        <taxon>Halobacteriales</taxon>
        <taxon>Natronomonadaceae</taxon>
        <taxon>Halosegnis</taxon>
    </lineage>
</organism>
<proteinExistence type="inferred from homology"/>
<dbReference type="GO" id="GO:0007035">
    <property type="term" value="P:vacuolar acidification"/>
    <property type="evidence" value="ECO:0007669"/>
    <property type="project" value="TreeGrafter"/>
</dbReference>
<evidence type="ECO:0000313" key="15">
    <source>
        <dbReference type="EMBL" id="KAB7517816.1"/>
    </source>
</evidence>
<feature type="transmembrane region" description="Helical" evidence="10">
    <location>
        <begin position="669"/>
        <end position="694"/>
    </location>
</feature>
<feature type="transmembrane region" description="Helical" evidence="10">
    <location>
        <begin position="464"/>
        <end position="485"/>
    </location>
</feature>
<dbReference type="InterPro" id="IPR002490">
    <property type="entry name" value="V-ATPase_116kDa_su"/>
</dbReference>
<dbReference type="AlphaFoldDB" id="A0A5N5UGF9"/>
<feature type="transmembrane region" description="Helical" evidence="10">
    <location>
        <begin position="371"/>
        <end position="397"/>
    </location>
</feature>
<feature type="transmembrane region" description="Helical" evidence="10">
    <location>
        <begin position="505"/>
        <end position="522"/>
    </location>
</feature>
<keyword evidence="7 10" id="KW-0472">Membrane</keyword>
<accession>A0A5N5U7E9</accession>
<dbReference type="GO" id="GO:0016471">
    <property type="term" value="C:vacuolar proton-transporting V-type ATPase complex"/>
    <property type="evidence" value="ECO:0007669"/>
    <property type="project" value="TreeGrafter"/>
</dbReference>
<evidence type="ECO:0000256" key="4">
    <source>
        <dbReference type="ARBA" id="ARBA00022692"/>
    </source>
</evidence>
<dbReference type="Gene3D" id="3.30.70.2170">
    <property type="match status" value="1"/>
</dbReference>
<accession>A0A5N5UGF9</accession>
<comment type="function">
    <text evidence="8">Component of the A-type ATP synthase that produces ATP from ADP in the presence of a proton gradient across the membrane.</text>
</comment>
<keyword evidence="6 10" id="KW-0406">Ion transport</keyword>
<dbReference type="Gene3D" id="3.30.70.2750">
    <property type="match status" value="1"/>
</dbReference>
<evidence type="ECO:0000256" key="11">
    <source>
        <dbReference type="SAM" id="Coils"/>
    </source>
</evidence>
<evidence type="ECO:0000256" key="9">
    <source>
        <dbReference type="ARBA" id="ARBA00068671"/>
    </source>
</evidence>
<dbReference type="EMBL" id="QMDY01000009">
    <property type="protein sequence ID" value="KAB7514494.1"/>
    <property type="molecule type" value="Genomic_DNA"/>
</dbReference>
<dbReference type="GO" id="GO:0051117">
    <property type="term" value="F:ATPase binding"/>
    <property type="evidence" value="ECO:0007669"/>
    <property type="project" value="TreeGrafter"/>
</dbReference>
<dbReference type="EMBL" id="QJOW01000001">
    <property type="protein sequence ID" value="KAB7517816.1"/>
    <property type="molecule type" value="Genomic_DNA"/>
</dbReference>
<keyword evidence="4 10" id="KW-0812">Transmembrane</keyword>
<accession>A0A5N5U2B7</accession>
<dbReference type="GO" id="GO:0033179">
    <property type="term" value="C:proton-transporting V-type ATPase, V0 domain"/>
    <property type="evidence" value="ECO:0007669"/>
    <property type="project" value="InterPro"/>
</dbReference>
<evidence type="ECO:0000256" key="12">
    <source>
        <dbReference type="SAM" id="MobiDB-lite"/>
    </source>
</evidence>
<dbReference type="Gene3D" id="1.20.1460.20">
    <property type="match status" value="1"/>
</dbReference>
<evidence type="ECO:0000256" key="6">
    <source>
        <dbReference type="ARBA" id="ARBA00023065"/>
    </source>
</evidence>
<keyword evidence="11" id="KW-0175">Coiled coil</keyword>
<evidence type="ECO:0000313" key="16">
    <source>
        <dbReference type="Proteomes" id="UP000326207"/>
    </source>
</evidence>
<feature type="coiled-coil region" evidence="11">
    <location>
        <begin position="213"/>
        <end position="240"/>
    </location>
</feature>
<name>A0A5N5UGF9_9EURY</name>
<sequence>MLRPEQMSRVSVTGSKRVMDEVIETIHDLRLFDMTDYDGEWDGFQPGDPVEGADDASEKLVTVRSLESLLGIEGDDFEGDPLRLDDADLDDRLATIRTEVNSLDDRQDELESELREVEESLNSVEPFVELGIDLDLLQGYDTLTVVVGQGDRDEVRRTLVEADGVDQYQIFGDGETLAAFVTPADAAVSDALVSAEFTQLEIPETDADPEGYVADLREQKTAIEAELEDIEGDLADLADEHAEFLLAAEERLTIDVQKREAPLSFATTRNAFVAEGWLPSEQYLDLAERLKDRVGDHVDVEELEQAEYDEDGHAEESHTDEEVAADGGHAEQPMSDGTPPVVQDNPGPVKPFESLVAVLNKPKYSELDPTIVFFLTFPVFFGFMIGDLGYGLIYMGIGYLMMRSLDSDILRALGAVGLLSGFFTAVFGVLYGEFFGLHQLGYAIYPSGSAPMHKGLQPYYQEYALAWMLLSVVVGVLHLVTGRVLDFVNNLKHGVGEAFMESGSWILFTVSLWVWILSHTALSAKPDFLFTSFAQAGQTNPVTGGTIEAGEVVYSLGFNGFPAIDVFSVAGFAIDAVLLVVVASLALVVKAEGGIGLVESVTQGFGHVISYARIAAVLLAKAGMALAVNLLVFGAYLEGGEFHLIFFSDHAPAAENVVFSGLVNVEGGLAMVLGLLAGILVLVLGHMLVLVLGVTSAGLQAVRLEYVEFFGKFYEGGGRNYTPFGQERRYTAEE</sequence>
<dbReference type="Proteomes" id="UP000326865">
    <property type="component" value="Unassembled WGS sequence"/>
</dbReference>
<dbReference type="OrthoDB" id="85892at2157"/>
<evidence type="ECO:0000256" key="8">
    <source>
        <dbReference type="ARBA" id="ARBA00059506"/>
    </source>
</evidence>
<evidence type="ECO:0000256" key="7">
    <source>
        <dbReference type="ARBA" id="ARBA00023136"/>
    </source>
</evidence>
<gene>
    <name evidence="13" type="ORF">DM867_12520</name>
    <name evidence="15" type="ORF">DMP03_00145</name>
    <name evidence="14" type="ORF">DP108_12025</name>
</gene>
<evidence type="ECO:0000256" key="10">
    <source>
        <dbReference type="RuleBase" id="RU361189"/>
    </source>
</evidence>
<dbReference type="PANTHER" id="PTHR11629">
    <property type="entry name" value="VACUOLAR PROTON ATPASES"/>
    <property type="match status" value="1"/>
</dbReference>
<feature type="region of interest" description="Disordered" evidence="12">
    <location>
        <begin position="306"/>
        <end position="346"/>
    </location>
</feature>
<keyword evidence="5 10" id="KW-1133">Transmembrane helix</keyword>
<protein>
    <recommendedName>
        <fullName evidence="9 10">A-type ATP synthase subunit I</fullName>
    </recommendedName>
</protein>
<evidence type="ECO:0000313" key="13">
    <source>
        <dbReference type="EMBL" id="KAB7512559.1"/>
    </source>
</evidence>
<dbReference type="Pfam" id="PF01496">
    <property type="entry name" value="V_ATPase_I"/>
    <property type="match status" value="1"/>
</dbReference>
<evidence type="ECO:0000256" key="2">
    <source>
        <dbReference type="ARBA" id="ARBA00009904"/>
    </source>
</evidence>
<comment type="similarity">
    <text evidence="2 10">Belongs to the V-ATPase 116 kDa subunit family.</text>
</comment>
<dbReference type="Proteomes" id="UP000326302">
    <property type="component" value="Unassembled WGS sequence"/>
</dbReference>
<reference evidence="16 17" key="1">
    <citation type="submission" date="2019-10" db="EMBL/GenBank/DDBJ databases">
        <title>Unraveling microbial dark matter from salterns through culturing: the case of the genus Halosegnis.</title>
        <authorList>
            <person name="Duran-Viseras A."/>
            <person name="Andrei A.-S."/>
            <person name="Vera-Gargallo B."/>
            <person name="Ghai R."/>
            <person name="Sanchez-Porro C."/>
            <person name="Ventosa A."/>
        </authorList>
    </citation>
    <scope>NUCLEOTIDE SEQUENCE [LARGE SCALE GENOMIC DNA]</scope>
    <source>
        <strain evidence="15 17">F17-44</strain>
        <strain evidence="13 18">F18-79</strain>
        <strain evidence="14 16">F19-13</strain>
    </source>
</reference>
<evidence type="ECO:0000256" key="5">
    <source>
        <dbReference type="ARBA" id="ARBA00022989"/>
    </source>
</evidence>
<dbReference type="GO" id="GO:0046961">
    <property type="term" value="F:proton-transporting ATPase activity, rotational mechanism"/>
    <property type="evidence" value="ECO:0007669"/>
    <property type="project" value="InterPro"/>
</dbReference>
<feature type="transmembrane region" description="Helical" evidence="10">
    <location>
        <begin position="566"/>
        <end position="589"/>
    </location>
</feature>
<feature type="transmembrane region" description="Helical" evidence="10">
    <location>
        <begin position="409"/>
        <end position="431"/>
    </location>
</feature>
<evidence type="ECO:0000256" key="3">
    <source>
        <dbReference type="ARBA" id="ARBA00022448"/>
    </source>
</evidence>
<evidence type="ECO:0000313" key="18">
    <source>
        <dbReference type="Proteomes" id="UP000326865"/>
    </source>
</evidence>
<comment type="subcellular location">
    <subcellularLocation>
        <location evidence="1">Membrane</location>
        <topology evidence="1">Multi-pass membrane protein</topology>
    </subcellularLocation>
</comment>
<comment type="caution">
    <text evidence="15">The sequence shown here is derived from an EMBL/GenBank/DDBJ whole genome shotgun (WGS) entry which is preliminary data.</text>
</comment>
<evidence type="ECO:0000313" key="14">
    <source>
        <dbReference type="EMBL" id="KAB7514494.1"/>
    </source>
</evidence>
<keyword evidence="18" id="KW-1185">Reference proteome</keyword>
<dbReference type="EMBL" id="QKKZ01000008">
    <property type="protein sequence ID" value="KAB7512559.1"/>
    <property type="molecule type" value="Genomic_DNA"/>
</dbReference>
<dbReference type="PANTHER" id="PTHR11629:SF63">
    <property type="entry name" value="V-TYPE PROTON ATPASE SUBUNIT A"/>
    <property type="match status" value="1"/>
</dbReference>
<evidence type="ECO:0000256" key="1">
    <source>
        <dbReference type="ARBA" id="ARBA00004141"/>
    </source>
</evidence>
<evidence type="ECO:0000313" key="17">
    <source>
        <dbReference type="Proteomes" id="UP000326302"/>
    </source>
</evidence>